<dbReference type="PANTHER" id="PTHR30069:SF29">
    <property type="entry name" value="HEMOGLOBIN AND HEMOGLOBIN-HAPTOGLOBIN-BINDING PROTEIN 1-RELATED"/>
    <property type="match status" value="1"/>
</dbReference>
<keyword evidence="4" id="KW-0812">Transmembrane</keyword>
<evidence type="ECO:0000256" key="5">
    <source>
        <dbReference type="ARBA" id="ARBA00022729"/>
    </source>
</evidence>
<proteinExistence type="predicted"/>
<dbReference type="Proteomes" id="UP000018542">
    <property type="component" value="Chromosome"/>
</dbReference>
<keyword evidence="8" id="KW-0998">Cell outer membrane</keyword>
<keyword evidence="2" id="KW-0813">Transport</keyword>
<evidence type="ECO:0000256" key="1">
    <source>
        <dbReference type="ARBA" id="ARBA00004571"/>
    </source>
</evidence>
<reference evidence="11 12" key="1">
    <citation type="journal article" date="2014" name="Genome Announc.">
        <title>Complete Genome Sequence of Hyphomicrobium nitrativorans Strain NL23, a Denitrifying Bacterium Isolated from Biofilm of a Methanol-Fed Denitrification System Treating Seawater at the Montreal Biodome.</title>
        <authorList>
            <person name="Martineau C."/>
            <person name="Villeneuve C."/>
            <person name="Mauffrey F."/>
            <person name="Villemur R."/>
        </authorList>
    </citation>
    <scope>NUCLEOTIDE SEQUENCE [LARGE SCALE GENOMIC DNA]</scope>
    <source>
        <strain evidence="11">NL23</strain>
    </source>
</reference>
<dbReference type="EMBL" id="CP006912">
    <property type="protein sequence ID" value="AHB50038.1"/>
    <property type="molecule type" value="Genomic_DNA"/>
</dbReference>
<dbReference type="Pfam" id="PF07715">
    <property type="entry name" value="Plug"/>
    <property type="match status" value="1"/>
</dbReference>
<dbReference type="InterPro" id="IPR037066">
    <property type="entry name" value="Plug_dom_sf"/>
</dbReference>
<dbReference type="GO" id="GO:0015344">
    <property type="term" value="F:siderophore uptake transmembrane transporter activity"/>
    <property type="evidence" value="ECO:0007669"/>
    <property type="project" value="TreeGrafter"/>
</dbReference>
<evidence type="ECO:0000313" key="11">
    <source>
        <dbReference type="EMBL" id="AHB50038.1"/>
    </source>
</evidence>
<feature type="compositionally biased region" description="Pro residues" evidence="9">
    <location>
        <begin position="41"/>
        <end position="51"/>
    </location>
</feature>
<dbReference type="InterPro" id="IPR036942">
    <property type="entry name" value="Beta-barrel_TonB_sf"/>
</dbReference>
<evidence type="ECO:0000256" key="6">
    <source>
        <dbReference type="ARBA" id="ARBA00023077"/>
    </source>
</evidence>
<evidence type="ECO:0000256" key="4">
    <source>
        <dbReference type="ARBA" id="ARBA00022692"/>
    </source>
</evidence>
<dbReference type="InterPro" id="IPR039426">
    <property type="entry name" value="TonB-dep_rcpt-like"/>
</dbReference>
<evidence type="ECO:0000256" key="9">
    <source>
        <dbReference type="SAM" id="MobiDB-lite"/>
    </source>
</evidence>
<keyword evidence="7" id="KW-0472">Membrane</keyword>
<evidence type="ECO:0000313" key="12">
    <source>
        <dbReference type="Proteomes" id="UP000018542"/>
    </source>
</evidence>
<gene>
    <name evidence="11" type="ORF">W911_06355</name>
</gene>
<evidence type="ECO:0000256" key="7">
    <source>
        <dbReference type="ARBA" id="ARBA00023136"/>
    </source>
</evidence>
<evidence type="ECO:0000256" key="3">
    <source>
        <dbReference type="ARBA" id="ARBA00022452"/>
    </source>
</evidence>
<protein>
    <recommendedName>
        <fullName evidence="10">TonB-dependent receptor plug domain-containing protein</fullName>
    </recommendedName>
</protein>
<dbReference type="AlphaFoldDB" id="V5SHL9"/>
<name>V5SHL9_9HYPH</name>
<feature type="region of interest" description="Disordered" evidence="9">
    <location>
        <begin position="1"/>
        <end position="84"/>
    </location>
</feature>
<dbReference type="Gene3D" id="2.40.170.20">
    <property type="entry name" value="TonB-dependent receptor, beta-barrel domain"/>
    <property type="match status" value="1"/>
</dbReference>
<dbReference type="Gene3D" id="2.170.130.10">
    <property type="entry name" value="TonB-dependent receptor, plug domain"/>
    <property type="match status" value="1"/>
</dbReference>
<feature type="compositionally biased region" description="Low complexity" evidence="9">
    <location>
        <begin position="31"/>
        <end position="40"/>
    </location>
</feature>
<dbReference type="PROSITE" id="PS01156">
    <property type="entry name" value="TONB_DEPENDENT_REC_2"/>
    <property type="match status" value="1"/>
</dbReference>
<evidence type="ECO:0000256" key="8">
    <source>
        <dbReference type="ARBA" id="ARBA00023237"/>
    </source>
</evidence>
<comment type="subcellular location">
    <subcellularLocation>
        <location evidence="1">Cell outer membrane</location>
        <topology evidence="1">Multi-pass membrane protein</topology>
    </subcellularLocation>
</comment>
<dbReference type="GO" id="GO:0009279">
    <property type="term" value="C:cell outer membrane"/>
    <property type="evidence" value="ECO:0007669"/>
    <property type="project" value="UniProtKB-SubCell"/>
</dbReference>
<keyword evidence="12" id="KW-1185">Reference proteome</keyword>
<dbReference type="InterPro" id="IPR012910">
    <property type="entry name" value="Plug_dom"/>
</dbReference>
<dbReference type="KEGG" id="hni:W911_06355"/>
<keyword evidence="3" id="KW-1134">Transmembrane beta strand</keyword>
<dbReference type="PANTHER" id="PTHR30069">
    <property type="entry name" value="TONB-DEPENDENT OUTER MEMBRANE RECEPTOR"/>
    <property type="match status" value="1"/>
</dbReference>
<evidence type="ECO:0000259" key="10">
    <source>
        <dbReference type="Pfam" id="PF07715"/>
    </source>
</evidence>
<accession>V5SHL9</accession>
<evidence type="ECO:0000256" key="2">
    <source>
        <dbReference type="ARBA" id="ARBA00022448"/>
    </source>
</evidence>
<keyword evidence="5" id="KW-0732">Signal</keyword>
<dbReference type="SUPFAM" id="SSF56935">
    <property type="entry name" value="Porins"/>
    <property type="match status" value="1"/>
</dbReference>
<dbReference type="InterPro" id="IPR010917">
    <property type="entry name" value="TonB_rcpt_CS"/>
</dbReference>
<sequence length="893" mass="97801">MAQNAAQPAEGQLPEVEVIQQKAPPAKKKAAPIAKKAAPPAAVPQPMPPPQEAFDEEAPALANSPYGSPASGGAQARAEQSAQTPINPTQLVPETLDGFSAAATQLTPQLLTERQPRNINEALTRVPGVIIINDDANAHHGGVAVRGAPARRSRKMLVMEDGHAVNLALWLDPSVHYWGPMDRYESVEVIRGTVVTHGPNNNFGVINARNLSPFGPNETVISSAIGFTKTRTGSFREFEGDGPGSVPEADDDIFFGTSDTDISARWHTHTRQSIGNVGVVASYSGANVQGVWDTERLRFNDFYGAIGWKGSSSDLIVSASYARQRDNYDEQNFLGNYELGDFNAADEDDAEEQAEAVAAGFMGLAEQQFKMLKHCKTCFAPGAGLNTYAGDVWRGQIVHNAYLDEDTTITTRLYAGKHQRDRYQLMRFSSLPDGTPETNPGQPVFDEDTPPFADGVEDSAVFFGENTMFGRLRTFRHVGAEMRGEWANQNILGFNNTLQAGVRYEYQDMTNRNFIGLENEILKKGDKAGATIFDRELDSNAVSGFLQSNVEVARDFNVVPGVRFEWYRASRINRVVAREESEAGGGDDGDCAANFGDPDCLEIDGLVLNPDPRKESFDNFHALPGVAFAYTGFHRTTVFGGYHRGMSTGVLRNEDFPVKDEIGDNFNLGLRSTAIRGLDFEVAGFYQRLQDYQFGASFNAAVDRSYGRADEVEISGVELYSRLNSQPFTGGSFNVYAEGNYTYSRGIFKDLITPDGDDFSGNRIPEVPLQVAALTLGVEQRTGWRWDASVTWTYRGSFFTDEANTPFGFGGELECDDEGGGVFECEIEEAGEDGKVPSIWLLSARFNLDIGDTGASIFVAGDNLLNKFYISDREDGMKPGIGRTIWTGFKYKF</sequence>
<dbReference type="GO" id="GO:0044718">
    <property type="term" value="P:siderophore transmembrane transport"/>
    <property type="evidence" value="ECO:0007669"/>
    <property type="project" value="TreeGrafter"/>
</dbReference>
<dbReference type="STRING" id="1029756.W911_06355"/>
<feature type="domain" description="TonB-dependent receptor plug" evidence="10">
    <location>
        <begin position="101"/>
        <end position="193"/>
    </location>
</feature>
<dbReference type="PATRIC" id="fig|1029756.8.peg.1330"/>
<keyword evidence="6" id="KW-0798">TonB box</keyword>
<organism evidence="11 12">
    <name type="scientific">Hyphomicrobium nitrativorans NL23</name>
    <dbReference type="NCBI Taxonomy" id="1029756"/>
    <lineage>
        <taxon>Bacteria</taxon>
        <taxon>Pseudomonadati</taxon>
        <taxon>Pseudomonadota</taxon>
        <taxon>Alphaproteobacteria</taxon>
        <taxon>Hyphomicrobiales</taxon>
        <taxon>Hyphomicrobiaceae</taxon>
        <taxon>Hyphomicrobium</taxon>
    </lineage>
</organism>
<dbReference type="HOGENOM" id="CLU_008287_17_0_5"/>